<dbReference type="Gene3D" id="3.20.20.450">
    <property type="entry name" value="EAL domain"/>
    <property type="match status" value="1"/>
</dbReference>
<dbReference type="InterPro" id="IPR001633">
    <property type="entry name" value="EAL_dom"/>
</dbReference>
<reference evidence="4 6" key="2">
    <citation type="submission" date="2020-08" db="EMBL/GenBank/DDBJ databases">
        <title>Stenotrophomonas sp. W1S232.</title>
        <authorList>
            <person name="Deng Y."/>
        </authorList>
    </citation>
    <scope>NUCLEOTIDE SEQUENCE [LARGE SCALE GENOMIC DNA]</scope>
    <source>
        <strain evidence="4 6">W1S232</strain>
    </source>
</reference>
<dbReference type="Proteomes" id="UP000550609">
    <property type="component" value="Unassembled WGS sequence"/>
</dbReference>
<organism evidence="3 5">
    <name type="scientific">Stenotrophomonas koreensis</name>
    <dbReference type="NCBI Taxonomy" id="266128"/>
    <lineage>
        <taxon>Bacteria</taxon>
        <taxon>Pseudomonadati</taxon>
        <taxon>Pseudomonadota</taxon>
        <taxon>Gammaproteobacteria</taxon>
        <taxon>Lysobacterales</taxon>
        <taxon>Lysobacteraceae</taxon>
        <taxon>Stenotrophomonas</taxon>
    </lineage>
</organism>
<proteinExistence type="predicted"/>
<dbReference type="PANTHER" id="PTHR33121:SF79">
    <property type="entry name" value="CYCLIC DI-GMP PHOSPHODIESTERASE PDED-RELATED"/>
    <property type="match status" value="1"/>
</dbReference>
<dbReference type="CDD" id="cd01948">
    <property type="entry name" value="EAL"/>
    <property type="match status" value="1"/>
</dbReference>
<name>A0A0R0BZN3_9GAMM</name>
<dbReference type="InterPro" id="IPR029787">
    <property type="entry name" value="Nucleotide_cyclase"/>
</dbReference>
<dbReference type="PROSITE" id="PS50883">
    <property type="entry name" value="EAL"/>
    <property type="match status" value="1"/>
</dbReference>
<reference evidence="3 5" key="1">
    <citation type="submission" date="2015-05" db="EMBL/GenBank/DDBJ databases">
        <title>Genome sequencing and analysis of members of genus Stenotrophomonas.</title>
        <authorList>
            <person name="Patil P.P."/>
            <person name="Midha S."/>
            <person name="Patil P.B."/>
        </authorList>
    </citation>
    <scope>NUCLEOTIDE SEQUENCE [LARGE SCALE GENOMIC DNA]</scope>
    <source>
        <strain evidence="3 5">DSM 17805</strain>
    </source>
</reference>
<dbReference type="InterPro" id="IPR035965">
    <property type="entry name" value="PAS-like_dom_sf"/>
</dbReference>
<dbReference type="InterPro" id="IPR000014">
    <property type="entry name" value="PAS"/>
</dbReference>
<evidence type="ECO:0000313" key="5">
    <source>
        <dbReference type="Proteomes" id="UP000051254"/>
    </source>
</evidence>
<dbReference type="InterPro" id="IPR011006">
    <property type="entry name" value="CheY-like_superfamily"/>
</dbReference>
<gene>
    <name evidence="3" type="ORF">ABB25_07915</name>
    <name evidence="4" type="ORF">H4O09_05650</name>
</gene>
<comment type="caution">
    <text evidence="3">The sequence shown here is derived from an EMBL/GenBank/DDBJ whole genome shotgun (WGS) entry which is preliminary data.</text>
</comment>
<dbReference type="NCBIfam" id="TIGR00254">
    <property type="entry name" value="GGDEF"/>
    <property type="match status" value="1"/>
</dbReference>
<dbReference type="InterPro" id="IPR035919">
    <property type="entry name" value="EAL_sf"/>
</dbReference>
<dbReference type="SUPFAM" id="SSF55785">
    <property type="entry name" value="PYP-like sensor domain (PAS domain)"/>
    <property type="match status" value="1"/>
</dbReference>
<accession>A0A0R0BZN3</accession>
<dbReference type="PANTHER" id="PTHR33121">
    <property type="entry name" value="CYCLIC DI-GMP PHOSPHODIESTERASE PDEF"/>
    <property type="match status" value="1"/>
</dbReference>
<dbReference type="NCBIfam" id="TIGR00229">
    <property type="entry name" value="sensory_box"/>
    <property type="match status" value="1"/>
</dbReference>
<dbReference type="CDD" id="cd00130">
    <property type="entry name" value="PAS"/>
    <property type="match status" value="1"/>
</dbReference>
<dbReference type="Proteomes" id="UP000051254">
    <property type="component" value="Unassembled WGS sequence"/>
</dbReference>
<accession>A0A7W3UZZ7</accession>
<dbReference type="Pfam" id="PF00563">
    <property type="entry name" value="EAL"/>
    <property type="match status" value="1"/>
</dbReference>
<sequence>MHNANEITLRLAIIDDSAENAEALVSLLRNNGIAVRPQRPTSLAELAQLLGSQPIDLVLVAEGQGIDMVSAAGTVAASGKDVPLILLADSLDEARFVAAMSTGLRGIALRKHPEHTLSVIRREFTDLQARRGMRRIETQMRETERRCDALIASSRDPIAYVHEGMHIRANDAYLEMFGYESFDDIEGISLLDMVAPQYVDDFKALLKSLSKGESPPPQYQLDACNVDGELFPAVMEFTSATYEGEQCLQVIFRRRDDIDPDLAREVEALRQRDQVTGLLNRPTFMLQLEQALAEVSRNDHQYGFLLVQPDHYARLLPDFGLDEADTLIAALAGVLSSTTGEQVAVGRMGEHSFAVLARGNWEQTNALARRITEAFASQVVAVGARSASVTVSVGGVQIGEKISGLSQVLTRASECLASAAALGGNDIQLFDPAAVDRAEAERVQRWLLLLDQALDGNGFQLHYQPILSLAGEPTERYDAFLRLDNNGELVAPAVFIGLAEEHGLLGRINCWVVRQAIRVMGERKRAGHLTHLNVRVGPESFNDPQYLLTISQELASQGVDGSQLSLQVSEAKVYTNLRAAQQFLKDIGLHGCQIVLDQFGSGLDSAQLLSHFHPSFIKLDRSFTADYNQVREQQEKIETIAKRASELGIQTIAEFVSDAASMSQLFTAGVHYVQGEFVGPVQPQMDFEFG</sequence>
<dbReference type="InterPro" id="IPR050706">
    <property type="entry name" value="Cyclic-di-GMP_PDE-like"/>
</dbReference>
<dbReference type="SUPFAM" id="SSF141868">
    <property type="entry name" value="EAL domain-like"/>
    <property type="match status" value="1"/>
</dbReference>
<evidence type="ECO:0000259" key="2">
    <source>
        <dbReference type="PROSITE" id="PS50887"/>
    </source>
</evidence>
<evidence type="ECO:0000313" key="3">
    <source>
        <dbReference type="EMBL" id="KRG58200.1"/>
    </source>
</evidence>
<dbReference type="GO" id="GO:0071111">
    <property type="term" value="F:cyclic-guanylate-specific phosphodiesterase activity"/>
    <property type="evidence" value="ECO:0007669"/>
    <property type="project" value="InterPro"/>
</dbReference>
<dbReference type="SMART" id="SM00052">
    <property type="entry name" value="EAL"/>
    <property type="match status" value="1"/>
</dbReference>
<evidence type="ECO:0000259" key="1">
    <source>
        <dbReference type="PROSITE" id="PS50883"/>
    </source>
</evidence>
<dbReference type="RefSeq" id="WP_057665642.1">
    <property type="nucleotide sequence ID" value="NZ_JACIUV010000002.1"/>
</dbReference>
<dbReference type="PATRIC" id="fig|266128.3.peg.453"/>
<keyword evidence="5" id="KW-1185">Reference proteome</keyword>
<dbReference type="SUPFAM" id="SSF55073">
    <property type="entry name" value="Nucleotide cyclase"/>
    <property type="match status" value="1"/>
</dbReference>
<dbReference type="Gene3D" id="3.30.450.20">
    <property type="entry name" value="PAS domain"/>
    <property type="match status" value="1"/>
</dbReference>
<protein>
    <submittedName>
        <fullName evidence="4">EAL domain-containing protein</fullName>
    </submittedName>
    <submittedName>
        <fullName evidence="3">Membrane protein</fullName>
    </submittedName>
</protein>
<feature type="domain" description="EAL" evidence="1">
    <location>
        <begin position="443"/>
        <end position="690"/>
    </location>
</feature>
<dbReference type="Gene3D" id="3.40.50.2300">
    <property type="match status" value="1"/>
</dbReference>
<dbReference type="InterPro" id="IPR000160">
    <property type="entry name" value="GGDEF_dom"/>
</dbReference>
<dbReference type="AlphaFoldDB" id="A0A0R0BZN3"/>
<dbReference type="SMART" id="SM00091">
    <property type="entry name" value="PAS"/>
    <property type="match status" value="1"/>
</dbReference>
<dbReference type="SMART" id="SM00267">
    <property type="entry name" value="GGDEF"/>
    <property type="match status" value="1"/>
</dbReference>
<dbReference type="EMBL" id="JACIUV010000002">
    <property type="protein sequence ID" value="MBB1116542.1"/>
    <property type="molecule type" value="Genomic_DNA"/>
</dbReference>
<dbReference type="InterPro" id="IPR043128">
    <property type="entry name" value="Rev_trsase/Diguanyl_cyclase"/>
</dbReference>
<dbReference type="EMBL" id="LDJH01000012">
    <property type="protein sequence ID" value="KRG58200.1"/>
    <property type="molecule type" value="Genomic_DNA"/>
</dbReference>
<dbReference type="Gene3D" id="3.30.70.270">
    <property type="match status" value="1"/>
</dbReference>
<dbReference type="PROSITE" id="PS50887">
    <property type="entry name" value="GGDEF"/>
    <property type="match status" value="1"/>
</dbReference>
<dbReference type="Pfam" id="PF00990">
    <property type="entry name" value="GGDEF"/>
    <property type="match status" value="1"/>
</dbReference>
<dbReference type="CDD" id="cd01949">
    <property type="entry name" value="GGDEF"/>
    <property type="match status" value="1"/>
</dbReference>
<feature type="domain" description="GGDEF" evidence="2">
    <location>
        <begin position="300"/>
        <end position="432"/>
    </location>
</feature>
<evidence type="ECO:0000313" key="6">
    <source>
        <dbReference type="Proteomes" id="UP000550609"/>
    </source>
</evidence>
<evidence type="ECO:0000313" key="4">
    <source>
        <dbReference type="EMBL" id="MBB1116542.1"/>
    </source>
</evidence>
<dbReference type="OrthoDB" id="7052318at2"/>
<dbReference type="SUPFAM" id="SSF52172">
    <property type="entry name" value="CheY-like"/>
    <property type="match status" value="1"/>
</dbReference>
<dbReference type="STRING" id="266128.ABB25_07915"/>